<protein>
    <submittedName>
        <fullName evidence="1">Uncharacterized protein</fullName>
    </submittedName>
</protein>
<dbReference type="InterPro" id="IPR016181">
    <property type="entry name" value="Acyl_CoA_acyltransferase"/>
</dbReference>
<dbReference type="InterPro" id="IPR000182">
    <property type="entry name" value="GNAT_dom"/>
</dbReference>
<evidence type="ECO:0000313" key="2">
    <source>
        <dbReference type="Proteomes" id="UP000199034"/>
    </source>
</evidence>
<sequence length="263" mass="28124">MTPEDVAAASAAWLWFPDDATSYSTEELLLVRWPDYFAVPPTLMHLAATGSDVEDDVDRLLAEAAGRVQAWGFAELVVRVGVDAPAALVETLEDLDAEVVETVDVFALDLDGGVPDVSAPEDVEIRWALDGPTTRDHLEVSIAAFEEGGLPDEERLRELAEETAEAHREGRGSTAVAYVDGSAVGSGGLTVVDGVARLWGAGVVSPARGRGVYRSVLTARLQYAVAHDASMALVKGRVETSGPILRRAGFTSYGQERDYRLTL</sequence>
<evidence type="ECO:0000313" key="1">
    <source>
        <dbReference type="EMBL" id="SDC64242.1"/>
    </source>
</evidence>
<gene>
    <name evidence="1" type="ORF">SAMN05421872_103181</name>
</gene>
<dbReference type="Gene3D" id="3.40.630.30">
    <property type="match status" value="1"/>
</dbReference>
<dbReference type="EMBL" id="FMZM01000003">
    <property type="protein sequence ID" value="SDC64242.1"/>
    <property type="molecule type" value="Genomic_DNA"/>
</dbReference>
<dbReference type="GO" id="GO:0016747">
    <property type="term" value="F:acyltransferase activity, transferring groups other than amino-acyl groups"/>
    <property type="evidence" value="ECO:0007669"/>
    <property type="project" value="InterPro"/>
</dbReference>
<name>A0A1G6N8Q8_9ACTN</name>
<dbReference type="SUPFAM" id="SSF55729">
    <property type="entry name" value="Acyl-CoA N-acyltransferases (Nat)"/>
    <property type="match status" value="1"/>
</dbReference>
<organism evidence="1 2">
    <name type="scientific">Nocardioides lianchengensis</name>
    <dbReference type="NCBI Taxonomy" id="1045774"/>
    <lineage>
        <taxon>Bacteria</taxon>
        <taxon>Bacillati</taxon>
        <taxon>Actinomycetota</taxon>
        <taxon>Actinomycetes</taxon>
        <taxon>Propionibacteriales</taxon>
        <taxon>Nocardioidaceae</taxon>
        <taxon>Nocardioides</taxon>
    </lineage>
</organism>
<dbReference type="RefSeq" id="WP_170866961.1">
    <property type="nucleotide sequence ID" value="NZ_FMZM01000003.1"/>
</dbReference>
<dbReference type="Pfam" id="PF00583">
    <property type="entry name" value="Acetyltransf_1"/>
    <property type="match status" value="1"/>
</dbReference>
<dbReference type="STRING" id="1045774.SAMN05421872_103181"/>
<dbReference type="AlphaFoldDB" id="A0A1G6N8Q8"/>
<dbReference type="PROSITE" id="PS51186">
    <property type="entry name" value="GNAT"/>
    <property type="match status" value="1"/>
</dbReference>
<accession>A0A1G6N8Q8</accession>
<keyword evidence="2" id="KW-1185">Reference proteome</keyword>
<proteinExistence type="predicted"/>
<dbReference type="Proteomes" id="UP000199034">
    <property type="component" value="Unassembled WGS sequence"/>
</dbReference>
<reference evidence="1 2" key="1">
    <citation type="submission" date="2016-10" db="EMBL/GenBank/DDBJ databases">
        <authorList>
            <person name="de Groot N.N."/>
        </authorList>
    </citation>
    <scope>NUCLEOTIDE SEQUENCE [LARGE SCALE GENOMIC DNA]</scope>
    <source>
        <strain evidence="1 2">CGMCC 4.6858</strain>
    </source>
</reference>